<name>A0ABY5NWU2_9ENTE</name>
<keyword evidence="5" id="KW-0460">Magnesium</keyword>
<dbReference type="SFLD" id="SFLDS00005">
    <property type="entry name" value="Isoprenoid_Synthase_Type_I"/>
    <property type="match status" value="1"/>
</dbReference>
<dbReference type="InterPro" id="IPR008949">
    <property type="entry name" value="Isoprenoid_synthase_dom_sf"/>
</dbReference>
<dbReference type="NCBIfam" id="NF045485">
    <property type="entry name" value="FPPsyn"/>
    <property type="match status" value="1"/>
</dbReference>
<reference evidence="8" key="2">
    <citation type="submission" date="2022-08" db="EMBL/GenBank/DDBJ databases">
        <authorList>
            <person name="Poehlein A."/>
            <person name="Guzman J."/>
            <person name="Daniel R."/>
            <person name="Vilcinskas A."/>
        </authorList>
    </citation>
    <scope>NUCLEOTIDE SEQUENCE</scope>
    <source>
        <strain evidence="8">G314FT</strain>
    </source>
</reference>
<dbReference type="Pfam" id="PF00348">
    <property type="entry name" value="polyprenyl_synt"/>
    <property type="match status" value="1"/>
</dbReference>
<evidence type="ECO:0000256" key="5">
    <source>
        <dbReference type="ARBA" id="ARBA00022842"/>
    </source>
</evidence>
<proteinExistence type="inferred from homology"/>
<dbReference type="InterPro" id="IPR000092">
    <property type="entry name" value="Polyprenyl_synt"/>
</dbReference>
<keyword evidence="6" id="KW-0414">Isoprene biosynthesis</keyword>
<organism evidence="8 9">
    <name type="scientific">Vagococcus luciliae</name>
    <dbReference type="NCBI Taxonomy" id="2920380"/>
    <lineage>
        <taxon>Bacteria</taxon>
        <taxon>Bacillati</taxon>
        <taxon>Bacillota</taxon>
        <taxon>Bacilli</taxon>
        <taxon>Lactobacillales</taxon>
        <taxon>Enterococcaceae</taxon>
        <taxon>Vagococcus</taxon>
    </lineage>
</organism>
<accession>A0ABY5NWU2</accession>
<comment type="similarity">
    <text evidence="2 7">Belongs to the FPP/GGPP synthase family.</text>
</comment>
<reference evidence="8" key="1">
    <citation type="submission" date="2022-08" db="EMBL/GenBank/DDBJ databases">
        <title>Genome sequence of Vagococcus luciliae DSM 112651.</title>
        <authorList>
            <person name="Juan G."/>
            <person name="Anja P."/>
            <person name="Rolf D."/>
            <person name="Kampfer P."/>
            <person name="Vilcinskas A."/>
        </authorList>
    </citation>
    <scope>NUCLEOTIDE SEQUENCE</scope>
    <source>
        <strain evidence="8">G314FT</strain>
    </source>
</reference>
<keyword evidence="3 7" id="KW-0808">Transferase</keyword>
<evidence type="ECO:0000256" key="1">
    <source>
        <dbReference type="ARBA" id="ARBA00001946"/>
    </source>
</evidence>
<dbReference type="PROSITE" id="PS00444">
    <property type="entry name" value="POLYPRENYL_SYNTHASE_2"/>
    <property type="match status" value="1"/>
</dbReference>
<dbReference type="InterPro" id="IPR033749">
    <property type="entry name" value="Polyprenyl_synt_CS"/>
</dbReference>
<protein>
    <submittedName>
        <fullName evidence="8">Farnesyl diphosphate synthase</fullName>
        <ecNumber evidence="8">2.5.1.10</ecNumber>
    </submittedName>
</protein>
<evidence type="ECO:0000256" key="6">
    <source>
        <dbReference type="ARBA" id="ARBA00023229"/>
    </source>
</evidence>
<keyword evidence="4" id="KW-0479">Metal-binding</keyword>
<evidence type="ECO:0000313" key="9">
    <source>
        <dbReference type="Proteomes" id="UP001058273"/>
    </source>
</evidence>
<dbReference type="EMBL" id="CP102451">
    <property type="protein sequence ID" value="UUV97963.1"/>
    <property type="molecule type" value="Genomic_DNA"/>
</dbReference>
<dbReference type="Gene3D" id="1.10.600.10">
    <property type="entry name" value="Farnesyl Diphosphate Synthase"/>
    <property type="match status" value="1"/>
</dbReference>
<sequence>MTNYSDFVAMNAPKIEQSICEFLQKETIGEELTKSMIYSIKAGGKKFRPLLFLATLDLLDYSITQSEYDVASSLEMVHTYSLIHDDLPAMDDDDLRRGMPTNHIEFGEALAILAGDGLLTEAFHLLSLADIDPEKLVKIMGILSASAGTKGMIAGQVEDIQAENRQVSLEGLQKIHEKKTGALIKSAVEMACIIADATIVVQDKLEQYATALGIAFQIRDDLLDVIGDETLIGKHTGSDEKLNKSTYVSLLGLSGAKEAFYEQCDEAQEALNQVKLELKRPINDLTILDEILKELKEIV</sequence>
<evidence type="ECO:0000256" key="7">
    <source>
        <dbReference type="RuleBase" id="RU004466"/>
    </source>
</evidence>
<comment type="cofactor">
    <cofactor evidence="1">
        <name>Mg(2+)</name>
        <dbReference type="ChEBI" id="CHEBI:18420"/>
    </cofactor>
</comment>
<dbReference type="PANTHER" id="PTHR43281:SF1">
    <property type="entry name" value="FARNESYL DIPHOSPHATE SYNTHASE"/>
    <property type="match status" value="1"/>
</dbReference>
<dbReference type="CDD" id="cd00685">
    <property type="entry name" value="Trans_IPPS_HT"/>
    <property type="match status" value="1"/>
</dbReference>
<dbReference type="PROSITE" id="PS00723">
    <property type="entry name" value="POLYPRENYL_SYNTHASE_1"/>
    <property type="match status" value="1"/>
</dbReference>
<keyword evidence="9" id="KW-1185">Reference proteome</keyword>
<dbReference type="PANTHER" id="PTHR43281">
    <property type="entry name" value="FARNESYL DIPHOSPHATE SYNTHASE"/>
    <property type="match status" value="1"/>
</dbReference>
<gene>
    <name evidence="8" type="ORF">G314FT_00530</name>
</gene>
<evidence type="ECO:0000256" key="4">
    <source>
        <dbReference type="ARBA" id="ARBA00022723"/>
    </source>
</evidence>
<dbReference type="SFLD" id="SFLDG01017">
    <property type="entry name" value="Polyprenyl_Transferase_Like"/>
    <property type="match status" value="1"/>
</dbReference>
<evidence type="ECO:0000313" key="8">
    <source>
        <dbReference type="EMBL" id="UUV97963.1"/>
    </source>
</evidence>
<dbReference type="EC" id="2.5.1.10" evidence="8"/>
<dbReference type="InterPro" id="IPR053378">
    <property type="entry name" value="Prenyl_diphosphate_synthase"/>
</dbReference>
<evidence type="ECO:0000256" key="2">
    <source>
        <dbReference type="ARBA" id="ARBA00006706"/>
    </source>
</evidence>
<dbReference type="SUPFAM" id="SSF48576">
    <property type="entry name" value="Terpenoid synthases"/>
    <property type="match status" value="1"/>
</dbReference>
<dbReference type="GO" id="GO:0004337">
    <property type="term" value="F:(2E,6E)-farnesyl diphosphate synthase activity"/>
    <property type="evidence" value="ECO:0007669"/>
    <property type="project" value="UniProtKB-EC"/>
</dbReference>
<dbReference type="Proteomes" id="UP001058273">
    <property type="component" value="Chromosome"/>
</dbReference>
<evidence type="ECO:0000256" key="3">
    <source>
        <dbReference type="ARBA" id="ARBA00022679"/>
    </source>
</evidence>
<dbReference type="RefSeq" id="WP_257701567.1">
    <property type="nucleotide sequence ID" value="NZ_CP102451.1"/>
</dbReference>